<evidence type="ECO:0000313" key="3">
    <source>
        <dbReference type="Proteomes" id="UP000626109"/>
    </source>
</evidence>
<feature type="non-terminal residue" evidence="2">
    <location>
        <position position="1"/>
    </location>
</feature>
<dbReference type="AlphaFoldDB" id="A0A813IRZ2"/>
<dbReference type="Proteomes" id="UP000626109">
    <property type="component" value="Unassembled WGS sequence"/>
</dbReference>
<name>A0A813IRZ2_POLGL</name>
<evidence type="ECO:0000313" key="2">
    <source>
        <dbReference type="EMBL" id="CAE8656213.1"/>
    </source>
</evidence>
<organism evidence="2 3">
    <name type="scientific">Polarella glacialis</name>
    <name type="common">Dinoflagellate</name>
    <dbReference type="NCBI Taxonomy" id="89957"/>
    <lineage>
        <taxon>Eukaryota</taxon>
        <taxon>Sar</taxon>
        <taxon>Alveolata</taxon>
        <taxon>Dinophyceae</taxon>
        <taxon>Suessiales</taxon>
        <taxon>Suessiaceae</taxon>
        <taxon>Polarella</taxon>
    </lineage>
</organism>
<reference evidence="2" key="1">
    <citation type="submission" date="2021-02" db="EMBL/GenBank/DDBJ databases">
        <authorList>
            <person name="Dougan E. K."/>
            <person name="Rhodes N."/>
            <person name="Thang M."/>
            <person name="Chan C."/>
        </authorList>
    </citation>
    <scope>NUCLEOTIDE SEQUENCE</scope>
</reference>
<evidence type="ECO:0000256" key="1">
    <source>
        <dbReference type="SAM" id="MobiDB-lite"/>
    </source>
</evidence>
<protein>
    <submittedName>
        <fullName evidence="2">Uncharacterized protein</fullName>
    </submittedName>
</protein>
<feature type="compositionally biased region" description="Low complexity" evidence="1">
    <location>
        <begin position="128"/>
        <end position="146"/>
    </location>
</feature>
<comment type="caution">
    <text evidence="2">The sequence shown here is derived from an EMBL/GenBank/DDBJ whole genome shotgun (WGS) entry which is preliminary data.</text>
</comment>
<proteinExistence type="predicted"/>
<dbReference type="EMBL" id="CAJNNW010014098">
    <property type="protein sequence ID" value="CAE8656213.1"/>
    <property type="molecule type" value="Genomic_DNA"/>
</dbReference>
<gene>
    <name evidence="2" type="ORF">PGLA2088_LOCUS12032</name>
</gene>
<accession>A0A813IRZ2</accession>
<feature type="compositionally biased region" description="Polar residues" evidence="1">
    <location>
        <begin position="164"/>
        <end position="175"/>
    </location>
</feature>
<feature type="region of interest" description="Disordered" evidence="1">
    <location>
        <begin position="120"/>
        <end position="175"/>
    </location>
</feature>
<feature type="non-terminal residue" evidence="2">
    <location>
        <position position="175"/>
    </location>
</feature>
<sequence length="175" mass="19119">LAEPAMWLTWKHVGHVSSTENCELMSLHCETAISCLTATGVDSAARRYAKVFAAYFAKNSLELSDVWADKDVLKAMVSTAFIKDEKDLLRLEVNTTGVKDRMEHKTLTALQEHVSKYKTESKRRKEILGIGDSSGGSSDESDSPTSPELPPTSVVRKAPRRSASLGSNTKAFGLS</sequence>